<reference evidence="2" key="1">
    <citation type="submission" date="2022-09" db="EMBL/GenBank/DDBJ databases">
        <title>Actin cytoskeleton and complex cell architecture in an #Asgard archaeon.</title>
        <authorList>
            <person name="Ponce Toledo R.I."/>
            <person name="Schleper C."/>
            <person name="Rodrigues Oliveira T."/>
            <person name="Wollweber F."/>
            <person name="Xu J."/>
            <person name="Rittmann S."/>
            <person name="Klingl A."/>
            <person name="Pilhofer M."/>
        </authorList>
    </citation>
    <scope>NUCLEOTIDE SEQUENCE</scope>
    <source>
        <strain evidence="2">B-35</strain>
    </source>
</reference>
<accession>A0ABY6HSR8</accession>
<gene>
    <name evidence="2" type="ORF">NEF87_002838</name>
</gene>
<proteinExistence type="predicted"/>
<keyword evidence="1" id="KW-0812">Transmembrane</keyword>
<feature type="transmembrane region" description="Helical" evidence="1">
    <location>
        <begin position="145"/>
        <end position="165"/>
    </location>
</feature>
<keyword evidence="3" id="KW-1185">Reference proteome</keyword>
<protein>
    <submittedName>
        <fullName evidence="2">Uncharacterized protein</fullName>
    </submittedName>
</protein>
<name>A0ABY6HSR8_9ARCH</name>
<organism evidence="2 3">
    <name type="scientific">Candidatus Lokiarchaeum ossiferum</name>
    <dbReference type="NCBI Taxonomy" id="2951803"/>
    <lineage>
        <taxon>Archaea</taxon>
        <taxon>Promethearchaeati</taxon>
        <taxon>Promethearchaeota</taxon>
        <taxon>Promethearchaeia</taxon>
        <taxon>Promethearchaeales</taxon>
        <taxon>Promethearchaeaceae</taxon>
        <taxon>Candidatus Lokiarchaeum</taxon>
    </lineage>
</organism>
<dbReference type="Proteomes" id="UP001208689">
    <property type="component" value="Chromosome"/>
</dbReference>
<sequence length="331" mass="38920">MNKKLIKIVLAIYWGINFIFVLLYGIFDAILPYLIPKLKKEKEIDNLSDQKDNVKHFFIVITIPAVSILLYIIIGGISLLYIITAYAVTDIVVVFIMMFNQKSHLAFNEKESSIMNDFKEFIVILIINIIGYVIITIIFGAFFTLGFSIFILADSILVFSLMVFLKRIKEESKIIGKVVKNRDLLDFKSENPEKLLENIQKIEKMADTSMSNKNFELAEQYYTNLQLKYETLIKIYQKDQNKPKILKLKPQFLKIKTQIYKIQAINYEKYYDEKIKMIKSSQLDKKKKKNNGDYQEIFDKTEEQLIKAKKNRSKSDVEKYSQRLIDLKKYL</sequence>
<keyword evidence="1" id="KW-0472">Membrane</keyword>
<feature type="transmembrane region" description="Helical" evidence="1">
    <location>
        <begin position="80"/>
        <end position="100"/>
    </location>
</feature>
<feature type="transmembrane region" description="Helical" evidence="1">
    <location>
        <begin position="56"/>
        <end position="74"/>
    </location>
</feature>
<feature type="transmembrane region" description="Helical" evidence="1">
    <location>
        <begin position="121"/>
        <end position="139"/>
    </location>
</feature>
<evidence type="ECO:0000256" key="1">
    <source>
        <dbReference type="SAM" id="Phobius"/>
    </source>
</evidence>
<feature type="transmembrane region" description="Helical" evidence="1">
    <location>
        <begin position="12"/>
        <end position="35"/>
    </location>
</feature>
<evidence type="ECO:0000313" key="2">
    <source>
        <dbReference type="EMBL" id="UYP46553.1"/>
    </source>
</evidence>
<keyword evidence="1" id="KW-1133">Transmembrane helix</keyword>
<evidence type="ECO:0000313" key="3">
    <source>
        <dbReference type="Proteomes" id="UP001208689"/>
    </source>
</evidence>
<dbReference type="EMBL" id="CP104013">
    <property type="protein sequence ID" value="UYP46553.1"/>
    <property type="molecule type" value="Genomic_DNA"/>
</dbReference>